<protein>
    <submittedName>
        <fullName evidence="1">Uncharacterized protein</fullName>
    </submittedName>
</protein>
<feature type="non-terminal residue" evidence="1">
    <location>
        <position position="1"/>
    </location>
</feature>
<gene>
    <name evidence="1" type="ORF">C5167_048906</name>
</gene>
<proteinExistence type="predicted"/>
<organism evidence="1 2">
    <name type="scientific">Papaver somniferum</name>
    <name type="common">Opium poppy</name>
    <dbReference type="NCBI Taxonomy" id="3469"/>
    <lineage>
        <taxon>Eukaryota</taxon>
        <taxon>Viridiplantae</taxon>
        <taxon>Streptophyta</taxon>
        <taxon>Embryophyta</taxon>
        <taxon>Tracheophyta</taxon>
        <taxon>Spermatophyta</taxon>
        <taxon>Magnoliopsida</taxon>
        <taxon>Ranunculales</taxon>
        <taxon>Papaveraceae</taxon>
        <taxon>Papaveroideae</taxon>
        <taxon>Papaver</taxon>
    </lineage>
</organism>
<evidence type="ECO:0000313" key="1">
    <source>
        <dbReference type="EMBL" id="RZC73423.1"/>
    </source>
</evidence>
<dbReference type="AlphaFoldDB" id="A0A4Y7KJ99"/>
<dbReference type="Gramene" id="RZC73423">
    <property type="protein sequence ID" value="RZC73423"/>
    <property type="gene ID" value="C5167_048906"/>
</dbReference>
<dbReference type="EMBL" id="CM010722">
    <property type="protein sequence ID" value="RZC73423.1"/>
    <property type="molecule type" value="Genomic_DNA"/>
</dbReference>
<evidence type="ECO:0000313" key="2">
    <source>
        <dbReference type="Proteomes" id="UP000316621"/>
    </source>
</evidence>
<sequence length="40" mass="4686">GYQEFAAYKDGFLFPIQIVNCGTFVVGESWQQLWFIQNIK</sequence>
<accession>A0A4Y7KJ99</accession>
<dbReference type="Proteomes" id="UP000316621">
    <property type="component" value="Chromosome 8"/>
</dbReference>
<keyword evidence="2" id="KW-1185">Reference proteome</keyword>
<name>A0A4Y7KJ99_PAPSO</name>
<reference evidence="1 2" key="1">
    <citation type="journal article" date="2018" name="Science">
        <title>The opium poppy genome and morphinan production.</title>
        <authorList>
            <person name="Guo L."/>
            <person name="Winzer T."/>
            <person name="Yang X."/>
            <person name="Li Y."/>
            <person name="Ning Z."/>
            <person name="He Z."/>
            <person name="Teodor R."/>
            <person name="Lu Y."/>
            <person name="Bowser T.A."/>
            <person name="Graham I.A."/>
            <person name="Ye K."/>
        </authorList>
    </citation>
    <scope>NUCLEOTIDE SEQUENCE [LARGE SCALE GENOMIC DNA]</scope>
    <source>
        <strain evidence="2">cv. HN1</strain>
        <tissue evidence="1">Leaves</tissue>
    </source>
</reference>